<dbReference type="Gene3D" id="3.20.20.100">
    <property type="entry name" value="NADP-dependent oxidoreductase domain"/>
    <property type="match status" value="1"/>
</dbReference>
<dbReference type="SUPFAM" id="SSF51430">
    <property type="entry name" value="NAD(P)-linked oxidoreductase"/>
    <property type="match status" value="1"/>
</dbReference>
<organism evidence="2 3">
    <name type="scientific">Polaromonas jejuensis</name>
    <dbReference type="NCBI Taxonomy" id="457502"/>
    <lineage>
        <taxon>Bacteria</taxon>
        <taxon>Pseudomonadati</taxon>
        <taxon>Pseudomonadota</taxon>
        <taxon>Betaproteobacteria</taxon>
        <taxon>Burkholderiales</taxon>
        <taxon>Comamonadaceae</taxon>
        <taxon>Polaromonas</taxon>
    </lineage>
</organism>
<protein>
    <submittedName>
        <fullName evidence="2">Aldo/keto reductase</fullName>
    </submittedName>
</protein>
<dbReference type="Proteomes" id="UP001596084">
    <property type="component" value="Unassembled WGS sequence"/>
</dbReference>
<keyword evidence="3" id="KW-1185">Reference proteome</keyword>
<reference evidence="3" key="1">
    <citation type="journal article" date="2019" name="Int. J. Syst. Evol. Microbiol.">
        <title>The Global Catalogue of Microorganisms (GCM) 10K type strain sequencing project: providing services to taxonomists for standard genome sequencing and annotation.</title>
        <authorList>
            <consortium name="The Broad Institute Genomics Platform"/>
            <consortium name="The Broad Institute Genome Sequencing Center for Infectious Disease"/>
            <person name="Wu L."/>
            <person name="Ma J."/>
        </authorList>
    </citation>
    <scope>NUCLEOTIDE SEQUENCE [LARGE SCALE GENOMIC DNA]</scope>
    <source>
        <strain evidence="3">CGMCC 4.7277</strain>
    </source>
</reference>
<dbReference type="InterPro" id="IPR020471">
    <property type="entry name" value="AKR"/>
</dbReference>
<accession>A0ABW0QBV8</accession>
<dbReference type="EMBL" id="JBHSMX010000024">
    <property type="protein sequence ID" value="MFC5522366.1"/>
    <property type="molecule type" value="Genomic_DNA"/>
</dbReference>
<feature type="domain" description="NADP-dependent oxidoreductase" evidence="1">
    <location>
        <begin position="14"/>
        <end position="322"/>
    </location>
</feature>
<dbReference type="RefSeq" id="WP_068832428.1">
    <property type="nucleotide sequence ID" value="NZ_JBHSMX010000024.1"/>
</dbReference>
<comment type="caution">
    <text evidence="2">The sequence shown here is derived from an EMBL/GenBank/DDBJ whole genome shotgun (WGS) entry which is preliminary data.</text>
</comment>
<evidence type="ECO:0000313" key="2">
    <source>
        <dbReference type="EMBL" id="MFC5522366.1"/>
    </source>
</evidence>
<name>A0ABW0QBV8_9BURK</name>
<dbReference type="InterPro" id="IPR023210">
    <property type="entry name" value="NADP_OxRdtase_dom"/>
</dbReference>
<gene>
    <name evidence="2" type="ORF">ACFPP7_15810</name>
</gene>
<dbReference type="PANTHER" id="PTHR42686">
    <property type="entry name" value="GH17980P-RELATED"/>
    <property type="match status" value="1"/>
</dbReference>
<evidence type="ECO:0000313" key="3">
    <source>
        <dbReference type="Proteomes" id="UP001596084"/>
    </source>
</evidence>
<evidence type="ECO:0000259" key="1">
    <source>
        <dbReference type="Pfam" id="PF00248"/>
    </source>
</evidence>
<sequence length="334" mass="35856">MTYFFPSCSGSGLRLGLGGAPLGNLFSAVSDEDARALVEGAWASGCRSFDTAPHYGHGLSERRLGDALRRHPRDDYVLSSKVGRVLTPDAAALTAQHGYVDILPFNQSWDFSIAGTRRSVEDSLQRLGLPRLDVVYVHDPDAATHGARAPEVLRQVIDETLPALQQLKKEGLVRAIGLGTNDVAVVLQVLSEAELDVLMLAGRYSLLDHSALPELLPQCVARGVRIALGGVFNSGILATGVRDGTPSFNYAPAAREWVERTARIESVCEAHGVPLRAAALQFPLAHPAVEIVMLGARQVAEWDDAQAMLQHPIAPQFWESLRAQGLLPAGAPTP</sequence>
<dbReference type="Pfam" id="PF00248">
    <property type="entry name" value="Aldo_ket_red"/>
    <property type="match status" value="1"/>
</dbReference>
<proteinExistence type="predicted"/>
<dbReference type="InterPro" id="IPR036812">
    <property type="entry name" value="NAD(P)_OxRdtase_dom_sf"/>
</dbReference>
<dbReference type="PANTHER" id="PTHR42686:SF1">
    <property type="entry name" value="GH17980P-RELATED"/>
    <property type="match status" value="1"/>
</dbReference>